<feature type="transmembrane region" description="Helical" evidence="1">
    <location>
        <begin position="38"/>
        <end position="57"/>
    </location>
</feature>
<keyword evidence="1" id="KW-0472">Membrane</keyword>
<protein>
    <submittedName>
        <fullName evidence="2">Uncharacterized protein</fullName>
    </submittedName>
</protein>
<sequence>MSEYASGILWDWHLFYTLSRIGWTSVINAESWGWIWEWTPAFIGAVLTGINASYSFFGREFPGMGHRWTHHRQYGQARSRPGTLMLLCTGFAEVGCNWKSVF</sequence>
<keyword evidence="1" id="KW-0812">Transmembrane</keyword>
<gene>
    <name evidence="2" type="ORF">L210DRAFT_2998443</name>
</gene>
<evidence type="ECO:0000313" key="2">
    <source>
        <dbReference type="EMBL" id="KAF8431222.1"/>
    </source>
</evidence>
<name>A0AAD4G9E6_BOLED</name>
<accession>A0AAD4G9E6</accession>
<dbReference type="AlphaFoldDB" id="A0AAD4G9E6"/>
<reference evidence="2" key="1">
    <citation type="submission" date="2019-10" db="EMBL/GenBank/DDBJ databases">
        <authorList>
            <consortium name="DOE Joint Genome Institute"/>
            <person name="Kuo A."/>
            <person name="Miyauchi S."/>
            <person name="Kiss E."/>
            <person name="Drula E."/>
            <person name="Kohler A."/>
            <person name="Sanchez-Garcia M."/>
            <person name="Andreopoulos B."/>
            <person name="Barry K.W."/>
            <person name="Bonito G."/>
            <person name="Buee M."/>
            <person name="Carver A."/>
            <person name="Chen C."/>
            <person name="Cichocki N."/>
            <person name="Clum A."/>
            <person name="Culley D."/>
            <person name="Crous P.W."/>
            <person name="Fauchery L."/>
            <person name="Girlanda M."/>
            <person name="Hayes R."/>
            <person name="Keri Z."/>
            <person name="LaButti K."/>
            <person name="Lipzen A."/>
            <person name="Lombard V."/>
            <person name="Magnuson J."/>
            <person name="Maillard F."/>
            <person name="Morin E."/>
            <person name="Murat C."/>
            <person name="Nolan M."/>
            <person name="Ohm R."/>
            <person name="Pangilinan J."/>
            <person name="Pereira M."/>
            <person name="Perotto S."/>
            <person name="Peter M."/>
            <person name="Riley R."/>
            <person name="Sitrit Y."/>
            <person name="Stielow B."/>
            <person name="Szollosi G."/>
            <person name="Zifcakova L."/>
            <person name="Stursova M."/>
            <person name="Spatafora J.W."/>
            <person name="Tedersoo L."/>
            <person name="Vaario L.-M."/>
            <person name="Yamada A."/>
            <person name="Yan M."/>
            <person name="Wang P."/>
            <person name="Xu J."/>
            <person name="Bruns T."/>
            <person name="Baldrian P."/>
            <person name="Vilgalys R."/>
            <person name="Henrissat B."/>
            <person name="Grigoriev I.V."/>
            <person name="Hibbett D."/>
            <person name="Nagy L.G."/>
            <person name="Martin F.M."/>
        </authorList>
    </citation>
    <scope>NUCLEOTIDE SEQUENCE</scope>
    <source>
        <strain evidence="2">BED1</strain>
    </source>
</reference>
<proteinExistence type="predicted"/>
<comment type="caution">
    <text evidence="2">The sequence shown here is derived from an EMBL/GenBank/DDBJ whole genome shotgun (WGS) entry which is preliminary data.</text>
</comment>
<reference evidence="2" key="2">
    <citation type="journal article" date="2020" name="Nat. Commun.">
        <title>Large-scale genome sequencing of mycorrhizal fungi provides insights into the early evolution of symbiotic traits.</title>
        <authorList>
            <person name="Miyauchi S."/>
            <person name="Kiss E."/>
            <person name="Kuo A."/>
            <person name="Drula E."/>
            <person name="Kohler A."/>
            <person name="Sanchez-Garcia M."/>
            <person name="Morin E."/>
            <person name="Andreopoulos B."/>
            <person name="Barry K.W."/>
            <person name="Bonito G."/>
            <person name="Buee M."/>
            <person name="Carver A."/>
            <person name="Chen C."/>
            <person name="Cichocki N."/>
            <person name="Clum A."/>
            <person name="Culley D."/>
            <person name="Crous P.W."/>
            <person name="Fauchery L."/>
            <person name="Girlanda M."/>
            <person name="Hayes R.D."/>
            <person name="Keri Z."/>
            <person name="LaButti K."/>
            <person name="Lipzen A."/>
            <person name="Lombard V."/>
            <person name="Magnuson J."/>
            <person name="Maillard F."/>
            <person name="Murat C."/>
            <person name="Nolan M."/>
            <person name="Ohm R.A."/>
            <person name="Pangilinan J."/>
            <person name="Pereira M.F."/>
            <person name="Perotto S."/>
            <person name="Peter M."/>
            <person name="Pfister S."/>
            <person name="Riley R."/>
            <person name="Sitrit Y."/>
            <person name="Stielow J.B."/>
            <person name="Szollosi G."/>
            <person name="Zifcakova L."/>
            <person name="Stursova M."/>
            <person name="Spatafora J.W."/>
            <person name="Tedersoo L."/>
            <person name="Vaario L.M."/>
            <person name="Yamada A."/>
            <person name="Yan M."/>
            <person name="Wang P."/>
            <person name="Xu J."/>
            <person name="Bruns T."/>
            <person name="Baldrian P."/>
            <person name="Vilgalys R."/>
            <person name="Dunand C."/>
            <person name="Henrissat B."/>
            <person name="Grigoriev I.V."/>
            <person name="Hibbett D."/>
            <person name="Nagy L.G."/>
            <person name="Martin F.M."/>
        </authorList>
    </citation>
    <scope>NUCLEOTIDE SEQUENCE</scope>
    <source>
        <strain evidence="2">BED1</strain>
    </source>
</reference>
<keyword evidence="3" id="KW-1185">Reference proteome</keyword>
<dbReference type="Proteomes" id="UP001194468">
    <property type="component" value="Unassembled WGS sequence"/>
</dbReference>
<evidence type="ECO:0000256" key="1">
    <source>
        <dbReference type="SAM" id="Phobius"/>
    </source>
</evidence>
<evidence type="ECO:0000313" key="3">
    <source>
        <dbReference type="Proteomes" id="UP001194468"/>
    </source>
</evidence>
<keyword evidence="1" id="KW-1133">Transmembrane helix</keyword>
<organism evidence="2 3">
    <name type="scientific">Boletus edulis BED1</name>
    <dbReference type="NCBI Taxonomy" id="1328754"/>
    <lineage>
        <taxon>Eukaryota</taxon>
        <taxon>Fungi</taxon>
        <taxon>Dikarya</taxon>
        <taxon>Basidiomycota</taxon>
        <taxon>Agaricomycotina</taxon>
        <taxon>Agaricomycetes</taxon>
        <taxon>Agaricomycetidae</taxon>
        <taxon>Boletales</taxon>
        <taxon>Boletineae</taxon>
        <taxon>Boletaceae</taxon>
        <taxon>Boletoideae</taxon>
        <taxon>Boletus</taxon>
    </lineage>
</organism>
<dbReference type="EMBL" id="WHUW01000052">
    <property type="protein sequence ID" value="KAF8431222.1"/>
    <property type="molecule type" value="Genomic_DNA"/>
</dbReference>